<dbReference type="Pfam" id="PF14279">
    <property type="entry name" value="HNH_5"/>
    <property type="match status" value="1"/>
</dbReference>
<dbReference type="AlphaFoldDB" id="A0A6C0ANT1"/>
<name>A0A6C0ANT1_9ZZZZ</name>
<dbReference type="InterPro" id="IPR029471">
    <property type="entry name" value="HNH_5"/>
</dbReference>
<dbReference type="Gene3D" id="1.10.30.50">
    <property type="match status" value="1"/>
</dbReference>
<organism evidence="3">
    <name type="scientific">viral metagenome</name>
    <dbReference type="NCBI Taxonomy" id="1070528"/>
    <lineage>
        <taxon>unclassified sequences</taxon>
        <taxon>metagenomes</taxon>
        <taxon>organismal metagenomes</taxon>
    </lineage>
</organism>
<evidence type="ECO:0000259" key="2">
    <source>
        <dbReference type="Pfam" id="PF14279"/>
    </source>
</evidence>
<dbReference type="CDD" id="cd00085">
    <property type="entry name" value="HNHc"/>
    <property type="match status" value="1"/>
</dbReference>
<dbReference type="EMBL" id="MN740729">
    <property type="protein sequence ID" value="QHS81100.1"/>
    <property type="molecule type" value="Genomic_DNA"/>
</dbReference>
<accession>A0A6C0ANT1</accession>
<dbReference type="InterPro" id="IPR003615">
    <property type="entry name" value="HNH_nuc"/>
</dbReference>
<feature type="region of interest" description="Disordered" evidence="1">
    <location>
        <begin position="1"/>
        <end position="26"/>
    </location>
</feature>
<reference evidence="3" key="1">
    <citation type="journal article" date="2020" name="Nature">
        <title>Giant virus diversity and host interactions through global metagenomics.</title>
        <authorList>
            <person name="Schulz F."/>
            <person name="Roux S."/>
            <person name="Paez-Espino D."/>
            <person name="Jungbluth S."/>
            <person name="Walsh D.A."/>
            <person name="Denef V.J."/>
            <person name="McMahon K.D."/>
            <person name="Konstantinidis K.T."/>
            <person name="Eloe-Fadrosh E.A."/>
            <person name="Kyrpides N.C."/>
            <person name="Woyke T."/>
        </authorList>
    </citation>
    <scope>NUCLEOTIDE SEQUENCE</scope>
    <source>
        <strain evidence="3">GVMAG-S-1101161-73</strain>
    </source>
</reference>
<evidence type="ECO:0000313" key="3">
    <source>
        <dbReference type="EMBL" id="QHS81100.1"/>
    </source>
</evidence>
<proteinExistence type="predicted"/>
<feature type="domain" description="HNH endonuclease 5" evidence="2">
    <location>
        <begin position="170"/>
        <end position="217"/>
    </location>
</feature>
<evidence type="ECO:0000256" key="1">
    <source>
        <dbReference type="SAM" id="MobiDB-lite"/>
    </source>
</evidence>
<protein>
    <recommendedName>
        <fullName evidence="2">HNH endonuclease 5 domain-containing protein</fullName>
    </recommendedName>
</protein>
<sequence>MSAELNKVCKQQKPWKLSSHYDDSDPNARISESEIIEALGIKEQTLYTHLPAKKFPREDGYIVGIKLAEKDPFATVTKIPVVTFTLDDLQEAEADTEISEKQLITASEPAISLNDLKDLARQANNKVAEKYNTLNYANNNKPKGKKEDFPTWFKSQIWRKAHGSLEKVQCPVCSMNLISVDSFSAGHILAESKGGMMCSENIMPICPECNSQMGARHLYWFAWHYYGKVMWSVY</sequence>